<gene>
    <name evidence="1" type="ORF">DDF84_032360</name>
</gene>
<dbReference type="EMBL" id="CP037902">
    <property type="protein sequence ID" value="QBP14415.1"/>
    <property type="molecule type" value="Genomic_DNA"/>
</dbReference>
<evidence type="ECO:0000313" key="2">
    <source>
        <dbReference type="Proteomes" id="UP000253772"/>
    </source>
</evidence>
<protein>
    <submittedName>
        <fullName evidence="1">Uncharacterized protein</fullName>
    </submittedName>
</protein>
<reference evidence="1 2" key="1">
    <citation type="submission" date="2019-03" db="EMBL/GenBank/DDBJ databases">
        <title>Comparative insights into the high quality Complete genome sequence of highly metal resistant Cupriavidus metallidurans strain BS1 isolated from a gold-copper mine.</title>
        <authorList>
            <person name="Mazhar H.S."/>
            <person name="Rensing C."/>
        </authorList>
    </citation>
    <scope>NUCLEOTIDE SEQUENCE [LARGE SCALE GENOMIC DNA]</scope>
    <source>
        <strain evidence="1 2">BS1</strain>
        <plasmid evidence="1 2">p1</plasmid>
    </source>
</reference>
<evidence type="ECO:0000313" key="1">
    <source>
        <dbReference type="EMBL" id="QBP14415.1"/>
    </source>
</evidence>
<dbReference type="Proteomes" id="UP000253772">
    <property type="component" value="Plasmid p1"/>
</dbReference>
<name>A0A482IZB4_9BURK</name>
<proteinExistence type="predicted"/>
<sequence length="129" mass="14201">MMRILLLGAIAVVVAAILSSGIGRDGDVQLEIYRAQAQEARDREQRQMLAELEALRIESVSQFVADWRAARGRPTSDSLDELRILVEKIRANPSSAEQYALAAKQKRAYEINNLVASPLGTKLEAKPGL</sequence>
<keyword evidence="1" id="KW-0614">Plasmid</keyword>
<organism evidence="1 2">
    <name type="scientific">Cupriavidus metallidurans</name>
    <dbReference type="NCBI Taxonomy" id="119219"/>
    <lineage>
        <taxon>Bacteria</taxon>
        <taxon>Pseudomonadati</taxon>
        <taxon>Pseudomonadota</taxon>
        <taxon>Betaproteobacteria</taxon>
        <taxon>Burkholderiales</taxon>
        <taxon>Burkholderiaceae</taxon>
        <taxon>Cupriavidus</taxon>
    </lineage>
</organism>
<geneLocation type="plasmid" evidence="1">
    <name>p1</name>
</geneLocation>
<accession>A0A482IZB4</accession>
<dbReference type="RefSeq" id="WP_128646590.1">
    <property type="nucleotide sequence ID" value="NZ_CP037902.1"/>
</dbReference>
<dbReference type="OrthoDB" id="8854539at2"/>
<dbReference type="AlphaFoldDB" id="A0A482IZB4"/>